<dbReference type="RefSeq" id="WP_006976311.1">
    <property type="nucleotide sequence ID" value="NZ_ABCS01000126.1"/>
</dbReference>
<dbReference type="EMBL" id="ABCS01000126">
    <property type="protein sequence ID" value="EDM74529.1"/>
    <property type="molecule type" value="Genomic_DNA"/>
</dbReference>
<protein>
    <submittedName>
        <fullName evidence="3">Uncharacterized protein</fullName>
    </submittedName>
</protein>
<reference evidence="3 4" key="1">
    <citation type="submission" date="2007-06" db="EMBL/GenBank/DDBJ databases">
        <authorList>
            <person name="Shimkets L."/>
            <person name="Ferriera S."/>
            <person name="Johnson J."/>
            <person name="Kravitz S."/>
            <person name="Beeson K."/>
            <person name="Sutton G."/>
            <person name="Rogers Y.-H."/>
            <person name="Friedman R."/>
            <person name="Frazier M."/>
            <person name="Venter J.C."/>
        </authorList>
    </citation>
    <scope>NUCLEOTIDE SEQUENCE [LARGE SCALE GENOMIC DNA]</scope>
    <source>
        <strain evidence="3 4">SIR-1</strain>
    </source>
</reference>
<sequence length="60" mass="6663">MTLAHFIYIPGMILLGAVIGFVLGGRKAELARDEQADKDRRRAARDARRKAREGGADPRQ</sequence>
<evidence type="ECO:0000256" key="2">
    <source>
        <dbReference type="SAM" id="Phobius"/>
    </source>
</evidence>
<dbReference type="STRING" id="391625.PPSIR1_01252"/>
<dbReference type="AlphaFoldDB" id="A6GHX5"/>
<proteinExistence type="predicted"/>
<keyword evidence="2" id="KW-0812">Transmembrane</keyword>
<feature type="region of interest" description="Disordered" evidence="1">
    <location>
        <begin position="32"/>
        <end position="60"/>
    </location>
</feature>
<keyword evidence="2" id="KW-1133">Transmembrane helix</keyword>
<feature type="transmembrane region" description="Helical" evidence="2">
    <location>
        <begin position="6"/>
        <end position="25"/>
    </location>
</feature>
<comment type="caution">
    <text evidence="3">The sequence shown here is derived from an EMBL/GenBank/DDBJ whole genome shotgun (WGS) entry which is preliminary data.</text>
</comment>
<evidence type="ECO:0000313" key="3">
    <source>
        <dbReference type="EMBL" id="EDM74529.1"/>
    </source>
</evidence>
<keyword evidence="2" id="KW-0472">Membrane</keyword>
<gene>
    <name evidence="3" type="ORF">PPSIR1_01252</name>
</gene>
<evidence type="ECO:0000256" key="1">
    <source>
        <dbReference type="SAM" id="MobiDB-lite"/>
    </source>
</evidence>
<keyword evidence="4" id="KW-1185">Reference proteome</keyword>
<name>A6GHX5_9BACT</name>
<dbReference type="Proteomes" id="UP000005801">
    <property type="component" value="Unassembled WGS sequence"/>
</dbReference>
<evidence type="ECO:0000313" key="4">
    <source>
        <dbReference type="Proteomes" id="UP000005801"/>
    </source>
</evidence>
<accession>A6GHX5</accession>
<organism evidence="3 4">
    <name type="scientific">Plesiocystis pacifica SIR-1</name>
    <dbReference type="NCBI Taxonomy" id="391625"/>
    <lineage>
        <taxon>Bacteria</taxon>
        <taxon>Pseudomonadati</taxon>
        <taxon>Myxococcota</taxon>
        <taxon>Polyangia</taxon>
        <taxon>Nannocystales</taxon>
        <taxon>Nannocystaceae</taxon>
        <taxon>Plesiocystis</taxon>
    </lineage>
</organism>